<accession>A0A917S4S2</accession>
<keyword evidence="1" id="KW-1133">Transmembrane helix</keyword>
<name>A0A917S4S2_9ACTN</name>
<keyword evidence="3" id="KW-1185">Reference proteome</keyword>
<comment type="caution">
    <text evidence="2">The sequence shown here is derived from an EMBL/GenBank/DDBJ whole genome shotgun (WGS) entry which is preliminary data.</text>
</comment>
<reference evidence="2" key="1">
    <citation type="journal article" date="2014" name="Int. J. Syst. Evol. Microbiol.">
        <title>Complete genome sequence of Corynebacterium casei LMG S-19264T (=DSM 44701T), isolated from a smear-ripened cheese.</title>
        <authorList>
            <consortium name="US DOE Joint Genome Institute (JGI-PGF)"/>
            <person name="Walter F."/>
            <person name="Albersmeier A."/>
            <person name="Kalinowski J."/>
            <person name="Ruckert C."/>
        </authorList>
    </citation>
    <scope>NUCLEOTIDE SEQUENCE</scope>
    <source>
        <strain evidence="2">CGMCC 4.7306</strain>
    </source>
</reference>
<keyword evidence="1" id="KW-0472">Membrane</keyword>
<dbReference type="EMBL" id="BMMZ01000002">
    <property type="protein sequence ID" value="GGL53217.1"/>
    <property type="molecule type" value="Genomic_DNA"/>
</dbReference>
<evidence type="ECO:0000313" key="3">
    <source>
        <dbReference type="Proteomes" id="UP000613840"/>
    </source>
</evidence>
<keyword evidence="1" id="KW-0812">Transmembrane</keyword>
<evidence type="ECO:0000256" key="1">
    <source>
        <dbReference type="SAM" id="Phobius"/>
    </source>
</evidence>
<feature type="transmembrane region" description="Helical" evidence="1">
    <location>
        <begin position="16"/>
        <end position="35"/>
    </location>
</feature>
<organism evidence="2 3">
    <name type="scientific">Microlunatus endophyticus</name>
    <dbReference type="NCBI Taxonomy" id="1716077"/>
    <lineage>
        <taxon>Bacteria</taxon>
        <taxon>Bacillati</taxon>
        <taxon>Actinomycetota</taxon>
        <taxon>Actinomycetes</taxon>
        <taxon>Propionibacteriales</taxon>
        <taxon>Propionibacteriaceae</taxon>
        <taxon>Microlunatus</taxon>
    </lineage>
</organism>
<dbReference type="Proteomes" id="UP000613840">
    <property type="component" value="Unassembled WGS sequence"/>
</dbReference>
<proteinExistence type="predicted"/>
<protein>
    <submittedName>
        <fullName evidence="2">Uncharacterized protein</fullName>
    </submittedName>
</protein>
<evidence type="ECO:0000313" key="2">
    <source>
        <dbReference type="EMBL" id="GGL53217.1"/>
    </source>
</evidence>
<dbReference type="AlphaFoldDB" id="A0A917S4S2"/>
<sequence length="119" mass="12359">MVISRWNTLPVSIVDPVSATAAGSAVAILSVVMIVNGRRGVGLAVGEGFGSPACPVQPVINASTMASATPTPAQERLRENRFRLLRWSSERIGAAAVDLWGVNAIMGSPPSGARHQLGQ</sequence>
<gene>
    <name evidence="2" type="ORF">GCM10011575_09520</name>
</gene>
<reference evidence="2" key="2">
    <citation type="submission" date="2020-09" db="EMBL/GenBank/DDBJ databases">
        <authorList>
            <person name="Sun Q."/>
            <person name="Zhou Y."/>
        </authorList>
    </citation>
    <scope>NUCLEOTIDE SEQUENCE</scope>
    <source>
        <strain evidence="2">CGMCC 4.7306</strain>
    </source>
</reference>